<proteinExistence type="inferred from homology"/>
<feature type="transmembrane region" description="Helical" evidence="10">
    <location>
        <begin position="345"/>
        <end position="368"/>
    </location>
</feature>
<keyword evidence="4" id="KW-0813">Transport</keyword>
<evidence type="ECO:0000313" key="11">
    <source>
        <dbReference type="EMBL" id="MST99325.1"/>
    </source>
</evidence>
<keyword evidence="8 10" id="KW-0472">Membrane</keyword>
<comment type="subcellular location">
    <subcellularLocation>
        <location evidence="1">Cell membrane</location>
        <topology evidence="1">Multi-pass membrane protein</topology>
    </subcellularLocation>
</comment>
<dbReference type="PANTHER" id="PTHR43823">
    <property type="entry name" value="SPORULATION PROTEIN YKVU"/>
    <property type="match status" value="1"/>
</dbReference>
<dbReference type="GO" id="GO:0005886">
    <property type="term" value="C:plasma membrane"/>
    <property type="evidence" value="ECO:0007669"/>
    <property type="project" value="UniProtKB-SubCell"/>
</dbReference>
<evidence type="ECO:0000256" key="9">
    <source>
        <dbReference type="ARBA" id="ARBA00023251"/>
    </source>
</evidence>
<evidence type="ECO:0000256" key="3">
    <source>
        <dbReference type="ARBA" id="ARBA00022106"/>
    </source>
</evidence>
<feature type="transmembrane region" description="Helical" evidence="10">
    <location>
        <begin position="309"/>
        <end position="333"/>
    </location>
</feature>
<feature type="transmembrane region" description="Helical" evidence="10">
    <location>
        <begin position="158"/>
        <end position="179"/>
    </location>
</feature>
<name>A0A844G8W4_9BACT</name>
<dbReference type="InterPro" id="IPR045070">
    <property type="entry name" value="MATE_MepA-like"/>
</dbReference>
<keyword evidence="12" id="KW-1185">Reference proteome</keyword>
<dbReference type="Proteomes" id="UP000435649">
    <property type="component" value="Unassembled WGS sequence"/>
</dbReference>
<dbReference type="GO" id="GO:0015297">
    <property type="term" value="F:antiporter activity"/>
    <property type="evidence" value="ECO:0007669"/>
    <property type="project" value="InterPro"/>
</dbReference>
<protein>
    <recommendedName>
        <fullName evidence="3">Multidrug export protein MepA</fullName>
    </recommendedName>
</protein>
<dbReference type="PIRSF" id="PIRSF006603">
    <property type="entry name" value="DinF"/>
    <property type="match status" value="1"/>
</dbReference>
<dbReference type="NCBIfam" id="TIGR00797">
    <property type="entry name" value="matE"/>
    <property type="match status" value="1"/>
</dbReference>
<feature type="transmembrane region" description="Helical" evidence="10">
    <location>
        <begin position="42"/>
        <end position="63"/>
    </location>
</feature>
<feature type="transmembrane region" description="Helical" evidence="10">
    <location>
        <begin position="128"/>
        <end position="146"/>
    </location>
</feature>
<gene>
    <name evidence="11" type="ORF">FYJ85_20065</name>
</gene>
<keyword evidence="7 10" id="KW-1133">Transmembrane helix</keyword>
<feature type="transmembrane region" description="Helical" evidence="10">
    <location>
        <begin position="9"/>
        <end position="30"/>
    </location>
</feature>
<dbReference type="InterPro" id="IPR002528">
    <property type="entry name" value="MATE_fam"/>
</dbReference>
<comment type="similarity">
    <text evidence="2">Belongs to the multi antimicrobial extrusion (MATE) (TC 2.A.66.1) family. MepA subfamily.</text>
</comment>
<reference evidence="11 12" key="1">
    <citation type="submission" date="2019-08" db="EMBL/GenBank/DDBJ databases">
        <title>In-depth cultivation of the pig gut microbiome towards novel bacterial diversity and tailored functional studies.</title>
        <authorList>
            <person name="Wylensek D."/>
            <person name="Hitch T.C.A."/>
            <person name="Clavel T."/>
        </authorList>
    </citation>
    <scope>NUCLEOTIDE SEQUENCE [LARGE SCALE GENOMIC DNA]</scope>
    <source>
        <strain evidence="11 12">BBE-744-WT-12</strain>
    </source>
</reference>
<dbReference type="GO" id="GO:0042910">
    <property type="term" value="F:xenobiotic transmembrane transporter activity"/>
    <property type="evidence" value="ECO:0007669"/>
    <property type="project" value="InterPro"/>
</dbReference>
<dbReference type="InterPro" id="IPR048279">
    <property type="entry name" value="MdtK-like"/>
</dbReference>
<dbReference type="AlphaFoldDB" id="A0A844G8W4"/>
<feature type="transmembrane region" description="Helical" evidence="10">
    <location>
        <begin position="84"/>
        <end position="108"/>
    </location>
</feature>
<organism evidence="11 12">
    <name type="scientific">Victivallis lenta</name>
    <dbReference type="NCBI Taxonomy" id="2606640"/>
    <lineage>
        <taxon>Bacteria</taxon>
        <taxon>Pseudomonadati</taxon>
        <taxon>Lentisphaerota</taxon>
        <taxon>Lentisphaeria</taxon>
        <taxon>Victivallales</taxon>
        <taxon>Victivallaceae</taxon>
        <taxon>Victivallis</taxon>
    </lineage>
</organism>
<sequence length="441" mass="47397">MTRSPVEPLICRLAVPTIISNLVSTFYNMADTYYIGRISTSASAAVGVSFALMAVIQAVGFFFGQGSGNNISKELGKQNERSAATLASVGFFSALLAGCVIMAAGLLFLEPLAWALGSTETVLPYSTAYMRLILIGAPWMAASFVLNNQLRFEGSAFYGMIGLASGAVLNIGLDPLFIFVFDMGIAGAALATIISQFVSFTLLFLGCARSGNVPIRLRNFRPSFACYRMIANGGTPSLCRQGVACVAILALNTAARPFGDAAIAAMAIVSRLSHFTNFILIGFGQGFQPVCGFNYGAKLYDRVKRAFRFCVKVTAVFLVVLSVAEFFAAPFLIELFRRDSEVVRIGSTALRLQCLTFPLASWVTISNMMMQTTGKVFRASFLGLARRGIFLVPFVLLLPPLIGILGVQAAQPVSDLISFAIAIPLQCSLLREMSREQAANR</sequence>
<comment type="caution">
    <text evidence="11">The sequence shown here is derived from an EMBL/GenBank/DDBJ whole genome shotgun (WGS) entry which is preliminary data.</text>
</comment>
<evidence type="ECO:0000256" key="8">
    <source>
        <dbReference type="ARBA" id="ARBA00023136"/>
    </source>
</evidence>
<evidence type="ECO:0000256" key="10">
    <source>
        <dbReference type="SAM" id="Phobius"/>
    </source>
</evidence>
<dbReference type="GO" id="GO:0046677">
    <property type="term" value="P:response to antibiotic"/>
    <property type="evidence" value="ECO:0007669"/>
    <property type="project" value="UniProtKB-KW"/>
</dbReference>
<dbReference type="EMBL" id="VUNS01000034">
    <property type="protein sequence ID" value="MST99325.1"/>
    <property type="molecule type" value="Genomic_DNA"/>
</dbReference>
<feature type="transmembrane region" description="Helical" evidence="10">
    <location>
        <begin position="185"/>
        <end position="208"/>
    </location>
</feature>
<feature type="transmembrane region" description="Helical" evidence="10">
    <location>
        <begin position="389"/>
        <end position="410"/>
    </location>
</feature>
<evidence type="ECO:0000256" key="2">
    <source>
        <dbReference type="ARBA" id="ARBA00008417"/>
    </source>
</evidence>
<evidence type="ECO:0000256" key="5">
    <source>
        <dbReference type="ARBA" id="ARBA00022475"/>
    </source>
</evidence>
<dbReference type="InterPro" id="IPR051327">
    <property type="entry name" value="MATE_MepA_subfamily"/>
</dbReference>
<dbReference type="CDD" id="cd13143">
    <property type="entry name" value="MATE_MepA_like"/>
    <property type="match status" value="1"/>
</dbReference>
<evidence type="ECO:0000256" key="4">
    <source>
        <dbReference type="ARBA" id="ARBA00022448"/>
    </source>
</evidence>
<dbReference type="Pfam" id="PF01554">
    <property type="entry name" value="MatE"/>
    <property type="match status" value="2"/>
</dbReference>
<keyword evidence="9" id="KW-0046">Antibiotic resistance</keyword>
<evidence type="ECO:0000256" key="7">
    <source>
        <dbReference type="ARBA" id="ARBA00022989"/>
    </source>
</evidence>
<dbReference type="PANTHER" id="PTHR43823:SF3">
    <property type="entry name" value="MULTIDRUG EXPORT PROTEIN MEPA"/>
    <property type="match status" value="1"/>
</dbReference>
<evidence type="ECO:0000256" key="1">
    <source>
        <dbReference type="ARBA" id="ARBA00004651"/>
    </source>
</evidence>
<evidence type="ECO:0000313" key="12">
    <source>
        <dbReference type="Proteomes" id="UP000435649"/>
    </source>
</evidence>
<keyword evidence="6 10" id="KW-0812">Transmembrane</keyword>
<accession>A0A844G8W4</accession>
<evidence type="ECO:0000256" key="6">
    <source>
        <dbReference type="ARBA" id="ARBA00022692"/>
    </source>
</evidence>
<keyword evidence="5" id="KW-1003">Cell membrane</keyword>